<gene>
    <name evidence="1" type="ORF">Aory04_000674900</name>
</gene>
<protein>
    <submittedName>
        <fullName evidence="1">Unnamed protein product</fullName>
    </submittedName>
</protein>
<name>A0AAN5BSL9_ASPOZ</name>
<sequence length="332" mass="37285">MLRDASACSIKGHPPRSFLELEQDFGQREVDVRKLSPSLVLERKCQELVARCSAAVLEIGVRTMSLEQERALDILLRTFENQVTDLEAQLSQGNTYLLFCYMITEEAHCHSAHDRIQTTICRLSIQMLHFFKSQTLLSTGCIQRLLYTACLAIESIEDISRASLILATTPLELYFALLLASVALLRILKGPSLPGLDIERARSCFFVAINLLKQMSVQNNDAAAKTVIVLNQLWNSTRAFRKPDGSDFPTLRIRKRNGWYASFILPITVKLIIGIGIDTHRDNTGAVVNAPIGLMERHEPVLFDDQFLADFEWALGDDGLFPPTEPYGSDWA</sequence>
<accession>A0AAN5BSL9</accession>
<dbReference type="AlphaFoldDB" id="A0AAN5BSL9"/>
<comment type="caution">
    <text evidence="1">The sequence shown here is derived from an EMBL/GenBank/DDBJ whole genome shotgun (WGS) entry which is preliminary data.</text>
</comment>
<dbReference type="Proteomes" id="UP001165205">
    <property type="component" value="Unassembled WGS sequence"/>
</dbReference>
<proteinExistence type="predicted"/>
<organism evidence="1 2">
    <name type="scientific">Aspergillus oryzae</name>
    <name type="common">Yellow koji mold</name>
    <dbReference type="NCBI Taxonomy" id="5062"/>
    <lineage>
        <taxon>Eukaryota</taxon>
        <taxon>Fungi</taxon>
        <taxon>Dikarya</taxon>
        <taxon>Ascomycota</taxon>
        <taxon>Pezizomycotina</taxon>
        <taxon>Eurotiomycetes</taxon>
        <taxon>Eurotiomycetidae</taxon>
        <taxon>Eurotiales</taxon>
        <taxon>Aspergillaceae</taxon>
        <taxon>Aspergillus</taxon>
        <taxon>Aspergillus subgen. Circumdati</taxon>
    </lineage>
</organism>
<reference evidence="1" key="1">
    <citation type="submission" date="2023-04" db="EMBL/GenBank/DDBJ databases">
        <title>Aspergillus oryzae NBRC 4228.</title>
        <authorList>
            <person name="Ichikawa N."/>
            <person name="Sato H."/>
            <person name="Tonouchi N."/>
        </authorList>
    </citation>
    <scope>NUCLEOTIDE SEQUENCE</scope>
    <source>
        <strain evidence="1">NBRC 4228</strain>
    </source>
</reference>
<evidence type="ECO:0000313" key="2">
    <source>
        <dbReference type="Proteomes" id="UP001165205"/>
    </source>
</evidence>
<evidence type="ECO:0000313" key="1">
    <source>
        <dbReference type="EMBL" id="GMG30731.1"/>
    </source>
</evidence>
<dbReference type="EMBL" id="BSYA01000074">
    <property type="protein sequence ID" value="GMG30731.1"/>
    <property type="molecule type" value="Genomic_DNA"/>
</dbReference>